<dbReference type="InterPro" id="IPR011004">
    <property type="entry name" value="Trimer_LpxA-like_sf"/>
</dbReference>
<protein>
    <submittedName>
        <fullName evidence="2">Antibiotic acetyltransferase</fullName>
    </submittedName>
</protein>
<sequence>MPRPFLDASARHPIILPDGSPHTGTVHLNQVIDHPNMTIGDHSYYSGFDAPGDYAAALAPYLYPGAPEQLAIGRFCQIAHGVRFITSSANHAMDGFSTYPFAVFNPDLIGGYAAQIGNRRDTVVGNDVWFGFESLVMPGVRIGHGAIIAARAVVTVDVPDYAIVGGNPGRVIRHRYPEDVVERLLDIAWWDWDLEWIGHNVDAITGGDIAALERGAG</sequence>
<dbReference type="Pfam" id="PF00132">
    <property type="entry name" value="Hexapep"/>
    <property type="match status" value="1"/>
</dbReference>
<evidence type="ECO:0000256" key="1">
    <source>
        <dbReference type="ARBA" id="ARBA00007274"/>
    </source>
</evidence>
<organism evidence="2 3">
    <name type="scientific">Hoeflea alexandrii</name>
    <dbReference type="NCBI Taxonomy" id="288436"/>
    <lineage>
        <taxon>Bacteria</taxon>
        <taxon>Pseudomonadati</taxon>
        <taxon>Pseudomonadota</taxon>
        <taxon>Alphaproteobacteria</taxon>
        <taxon>Hyphomicrobiales</taxon>
        <taxon>Rhizobiaceae</taxon>
        <taxon>Hoeflea</taxon>
    </lineage>
</organism>
<dbReference type="SUPFAM" id="SSF51161">
    <property type="entry name" value="Trimeric LpxA-like enzymes"/>
    <property type="match status" value="1"/>
</dbReference>
<dbReference type="Proteomes" id="UP001320715">
    <property type="component" value="Unassembled WGS sequence"/>
</dbReference>
<reference evidence="2 3" key="1">
    <citation type="submission" date="2020-01" db="EMBL/GenBank/DDBJ databases">
        <title>Genomes of bacteria type strains.</title>
        <authorList>
            <person name="Chen J."/>
            <person name="Zhu S."/>
            <person name="Yang J."/>
        </authorList>
    </citation>
    <scope>NUCLEOTIDE SEQUENCE [LARGE SCALE GENOMIC DNA]</scope>
    <source>
        <strain evidence="2 3">DSM 16655</strain>
    </source>
</reference>
<dbReference type="PANTHER" id="PTHR43300">
    <property type="entry name" value="ACETYLTRANSFERASE"/>
    <property type="match status" value="1"/>
</dbReference>
<dbReference type="InterPro" id="IPR001451">
    <property type="entry name" value="Hexapep"/>
</dbReference>
<comment type="similarity">
    <text evidence="1">Belongs to the transferase hexapeptide repeat family.</text>
</comment>
<evidence type="ECO:0000313" key="2">
    <source>
        <dbReference type="EMBL" id="MCO6410244.1"/>
    </source>
</evidence>
<dbReference type="Gene3D" id="2.160.10.10">
    <property type="entry name" value="Hexapeptide repeat proteins"/>
    <property type="match status" value="1"/>
</dbReference>
<evidence type="ECO:0000313" key="3">
    <source>
        <dbReference type="Proteomes" id="UP001320715"/>
    </source>
</evidence>
<dbReference type="EMBL" id="JAAAML010000003">
    <property type="protein sequence ID" value="MCO6410244.1"/>
    <property type="molecule type" value="Genomic_DNA"/>
</dbReference>
<accession>A0ABT1CVK5</accession>
<proteinExistence type="inferred from homology"/>
<keyword evidence="3" id="KW-1185">Reference proteome</keyword>
<dbReference type="RefSeq" id="WP_252916908.1">
    <property type="nucleotide sequence ID" value="NZ_JAAAML010000003.1"/>
</dbReference>
<dbReference type="InterPro" id="IPR050179">
    <property type="entry name" value="Trans_hexapeptide_repeat"/>
</dbReference>
<gene>
    <name evidence="2" type="ORF">GTW23_18850</name>
</gene>
<dbReference type="CDD" id="cd03349">
    <property type="entry name" value="LbH_XAT"/>
    <property type="match status" value="1"/>
</dbReference>
<comment type="caution">
    <text evidence="2">The sequence shown here is derived from an EMBL/GenBank/DDBJ whole genome shotgun (WGS) entry which is preliminary data.</text>
</comment>
<name>A0ABT1CVK5_9HYPH</name>
<dbReference type="PANTHER" id="PTHR43300:SF11">
    <property type="entry name" value="ACETYLTRANSFERASE RV3034C-RELATED"/>
    <property type="match status" value="1"/>
</dbReference>